<dbReference type="FunFam" id="3.30.479.10:FF:000003">
    <property type="entry name" value="6-pyruvoyl tetrahydrobiopterin synthase"/>
    <property type="match status" value="1"/>
</dbReference>
<comment type="similarity">
    <text evidence="2 7">Belongs to the PTPS family.</text>
</comment>
<evidence type="ECO:0000256" key="4">
    <source>
        <dbReference type="ARBA" id="ARBA00022833"/>
    </source>
</evidence>
<accession>A0A075B2K6</accession>
<evidence type="ECO:0000256" key="9">
    <source>
        <dbReference type="PIRSR" id="PIRSR006113-2"/>
    </source>
</evidence>
<protein>
    <recommendedName>
        <fullName evidence="7">6-pyruvoyl tetrahydrobiopterin synthase</fullName>
        <shortName evidence="7">PTP synthase</shortName>
        <shortName evidence="7">PTPS</shortName>
        <ecNumber evidence="7">4.2.3.12</ecNumber>
    </recommendedName>
</protein>
<evidence type="ECO:0000256" key="3">
    <source>
        <dbReference type="ARBA" id="ARBA00022723"/>
    </source>
</evidence>
<gene>
    <name evidence="10" type="ORF">O9G_003224</name>
</gene>
<evidence type="ECO:0000256" key="1">
    <source>
        <dbReference type="ARBA" id="ARBA00005126"/>
    </source>
</evidence>
<feature type="binding site" evidence="9">
    <location>
        <position position="16"/>
    </location>
    <ligand>
        <name>Zn(2+)</name>
        <dbReference type="ChEBI" id="CHEBI:29105"/>
    </ligand>
</feature>
<dbReference type="STRING" id="988480.A0A075B2K6"/>
<reference evidence="10 11" key="1">
    <citation type="journal article" date="2013" name="Curr. Biol.">
        <title>Shared signatures of parasitism and phylogenomics unite Cryptomycota and microsporidia.</title>
        <authorList>
            <person name="James T.Y."/>
            <person name="Pelin A."/>
            <person name="Bonen L."/>
            <person name="Ahrendt S."/>
            <person name="Sain D."/>
            <person name="Corradi N."/>
            <person name="Stajich J.E."/>
        </authorList>
    </citation>
    <scope>NUCLEOTIDE SEQUENCE [LARGE SCALE GENOMIC DNA]</scope>
    <source>
        <strain evidence="10 11">CSF55</strain>
    </source>
</reference>
<feature type="binding site" evidence="9">
    <location>
        <position position="41"/>
    </location>
    <ligand>
        <name>Zn(2+)</name>
        <dbReference type="ChEBI" id="CHEBI:29105"/>
    </ligand>
</feature>
<comment type="pathway">
    <text evidence="1 7">Cofactor biosynthesis; tetrahydrobiopterin biosynthesis; tetrahydrobiopterin from 7,8-dihydroneopterin triphosphate: step 1/3.</text>
</comment>
<comment type="catalytic activity">
    <reaction evidence="7">
        <text>7,8-dihydroneopterin 3'-triphosphate = 6-pyruvoyl-5,6,7,8-tetrahydropterin + triphosphate + H(+)</text>
        <dbReference type="Rhea" id="RHEA:22048"/>
        <dbReference type="ChEBI" id="CHEBI:15378"/>
        <dbReference type="ChEBI" id="CHEBI:18036"/>
        <dbReference type="ChEBI" id="CHEBI:58462"/>
        <dbReference type="ChEBI" id="CHEBI:136564"/>
        <dbReference type="EC" id="4.2.3.12"/>
    </reaction>
</comment>
<comment type="cofactor">
    <cofactor evidence="7 9">
        <name>Zn(2+)</name>
        <dbReference type="ChEBI" id="CHEBI:29105"/>
    </cofactor>
    <text evidence="7 9">Binds 1 zinc ion per subunit.</text>
</comment>
<dbReference type="PIRSF" id="PIRSF006113">
    <property type="entry name" value="PTP_synth"/>
    <property type="match status" value="1"/>
</dbReference>
<dbReference type="InterPro" id="IPR007115">
    <property type="entry name" value="6-PTP_synth/QueD"/>
</dbReference>
<feature type="active site" description="Charge relay system" evidence="8">
    <location>
        <position position="122"/>
    </location>
</feature>
<dbReference type="GO" id="GO:0003874">
    <property type="term" value="F:6-pyruvoyltetrahydropterin synthase activity"/>
    <property type="evidence" value="ECO:0007669"/>
    <property type="project" value="UniProtKB-EC"/>
</dbReference>
<dbReference type="Gene3D" id="3.30.479.10">
    <property type="entry name" value="6-pyruvoyl tetrahydropterin synthase/QueD"/>
    <property type="match status" value="1"/>
</dbReference>
<evidence type="ECO:0000256" key="6">
    <source>
        <dbReference type="ARBA" id="ARBA00023239"/>
    </source>
</evidence>
<name>A0A075B2K6_ROZAC</name>
<evidence type="ECO:0000313" key="11">
    <source>
        <dbReference type="Proteomes" id="UP000030755"/>
    </source>
</evidence>
<dbReference type="GO" id="GO:0005739">
    <property type="term" value="C:mitochondrion"/>
    <property type="evidence" value="ECO:0007669"/>
    <property type="project" value="TreeGrafter"/>
</dbReference>
<dbReference type="EMBL" id="KE560897">
    <property type="protein sequence ID" value="EPZ35038.1"/>
    <property type="molecule type" value="Genomic_DNA"/>
</dbReference>
<dbReference type="PANTHER" id="PTHR12589">
    <property type="entry name" value="PYRUVOYL TETRAHYDROBIOPTERIN SYNTHASE"/>
    <property type="match status" value="1"/>
</dbReference>
<keyword evidence="11" id="KW-1185">Reference proteome</keyword>
<keyword evidence="6 7" id="KW-0456">Lyase</keyword>
<proteinExistence type="inferred from homology"/>
<keyword evidence="5 7" id="KW-0783">Tetrahydrobiopterin biosynthesis</keyword>
<organism evidence="10 11">
    <name type="scientific">Rozella allomycis (strain CSF55)</name>
    <dbReference type="NCBI Taxonomy" id="988480"/>
    <lineage>
        <taxon>Eukaryota</taxon>
        <taxon>Fungi</taxon>
        <taxon>Fungi incertae sedis</taxon>
        <taxon>Cryptomycota</taxon>
        <taxon>Cryptomycota incertae sedis</taxon>
        <taxon>Rozella</taxon>
    </lineage>
</organism>
<dbReference type="SUPFAM" id="SSF55620">
    <property type="entry name" value="Tetrahydrobiopterin biosynthesis enzymes-like"/>
    <property type="match status" value="1"/>
</dbReference>
<evidence type="ECO:0000256" key="5">
    <source>
        <dbReference type="ARBA" id="ARBA00023007"/>
    </source>
</evidence>
<dbReference type="GO" id="GO:0006729">
    <property type="term" value="P:tetrahydrobiopterin biosynthetic process"/>
    <property type="evidence" value="ECO:0007669"/>
    <property type="project" value="UniProtKB-UniPathway"/>
</dbReference>
<dbReference type="HOGENOM" id="CLU_111016_2_0_1"/>
<keyword evidence="4 7" id="KW-0862">Zinc</keyword>
<keyword evidence="3 7" id="KW-0479">Metal-binding</keyword>
<dbReference type="OrthoDB" id="14045at2759"/>
<dbReference type="Proteomes" id="UP000030755">
    <property type="component" value="Unassembled WGS sequence"/>
</dbReference>
<dbReference type="OMA" id="HFNAAHK"/>
<feature type="binding site" evidence="9">
    <location>
        <position position="39"/>
    </location>
    <ligand>
        <name>Zn(2+)</name>
        <dbReference type="ChEBI" id="CHEBI:29105"/>
    </ligand>
</feature>
<evidence type="ECO:0000313" key="10">
    <source>
        <dbReference type="EMBL" id="EPZ35038.1"/>
    </source>
</evidence>
<dbReference type="AlphaFoldDB" id="A0A075B2K6"/>
<dbReference type="UniPathway" id="UPA00849">
    <property type="reaction ID" value="UER00819"/>
</dbReference>
<dbReference type="InterPro" id="IPR038418">
    <property type="entry name" value="6-PTP_synth/QueD_sf"/>
</dbReference>
<sequence length="133" mass="15638">MPIVYLTRKEHFSSAHRLESKYLTEIQNREVYSKCFGIHGHNYTLKVTLRGTIVKETGMVINITDMKRIIQEHVLKKLDHKNLGDLEYFQNEPSTAENIAIFIWNELKPHFGDLLYEVKLKETENNTAIYRGE</sequence>
<dbReference type="PANTHER" id="PTHR12589:SF7">
    <property type="entry name" value="6-PYRUVOYL TETRAHYDROBIOPTERIN SYNTHASE"/>
    <property type="match status" value="1"/>
</dbReference>
<feature type="active site" description="Proton acceptor" evidence="8">
    <location>
        <position position="35"/>
    </location>
</feature>
<dbReference type="GO" id="GO:0046872">
    <property type="term" value="F:metal ion binding"/>
    <property type="evidence" value="ECO:0007669"/>
    <property type="project" value="UniProtKB-KW"/>
</dbReference>
<dbReference type="Pfam" id="PF01242">
    <property type="entry name" value="PTPS"/>
    <property type="match status" value="1"/>
</dbReference>
<dbReference type="EC" id="4.2.3.12" evidence="7"/>
<evidence type="ECO:0000256" key="8">
    <source>
        <dbReference type="PIRSR" id="PIRSR006113-1"/>
    </source>
</evidence>
<evidence type="ECO:0000256" key="2">
    <source>
        <dbReference type="ARBA" id="ARBA00009164"/>
    </source>
</evidence>
<evidence type="ECO:0000256" key="7">
    <source>
        <dbReference type="PIRNR" id="PIRNR006113"/>
    </source>
</evidence>
<feature type="active site" description="Charge relay system" evidence="8">
    <location>
        <position position="80"/>
    </location>
</feature>